<dbReference type="OMA" id="GVIYRTV"/>
<dbReference type="PANTHER" id="PTHR33730">
    <property type="entry name" value="OS05G0542732 PROTEIN-RELATED"/>
    <property type="match status" value="1"/>
</dbReference>
<dbReference type="PANTHER" id="PTHR33730:SF4">
    <property type="entry name" value="OS05G0542732 PROTEIN"/>
    <property type="match status" value="1"/>
</dbReference>
<dbReference type="InParanoid" id="A0A7N2L0T2"/>
<dbReference type="KEGG" id="qlo:115956837"/>
<dbReference type="GeneID" id="115956837"/>
<dbReference type="Gramene" id="QL02p087849:mrna">
    <property type="protein sequence ID" value="QL02p087849:mrna:CDS:1"/>
    <property type="gene ID" value="QL02p087849"/>
</dbReference>
<protein>
    <recommendedName>
        <fullName evidence="4">MAPK kinase substrate protein</fullName>
    </recommendedName>
</protein>
<name>A0A7N2L0T2_QUELO</name>
<keyword evidence="3" id="KW-1185">Reference proteome</keyword>
<proteinExistence type="predicted"/>
<evidence type="ECO:0000313" key="2">
    <source>
        <dbReference type="EnsemblPlants" id="QL02p087849:mrna:CDS:1"/>
    </source>
</evidence>
<evidence type="ECO:0008006" key="4">
    <source>
        <dbReference type="Google" id="ProtNLM"/>
    </source>
</evidence>
<accession>A0A7N2L0T2</accession>
<reference evidence="2" key="2">
    <citation type="submission" date="2021-01" db="UniProtKB">
        <authorList>
            <consortium name="EnsemblPlants"/>
        </authorList>
    </citation>
    <scope>IDENTIFICATION</scope>
</reference>
<feature type="region of interest" description="Disordered" evidence="1">
    <location>
        <begin position="34"/>
        <end position="93"/>
    </location>
</feature>
<evidence type="ECO:0000256" key="1">
    <source>
        <dbReference type="SAM" id="MobiDB-lite"/>
    </source>
</evidence>
<dbReference type="Proteomes" id="UP000594261">
    <property type="component" value="Chromosome 2"/>
</dbReference>
<dbReference type="AlphaFoldDB" id="A0A7N2L0T2"/>
<dbReference type="RefSeq" id="XP_030930980.1">
    <property type="nucleotide sequence ID" value="XM_031075120.1"/>
</dbReference>
<dbReference type="EnsemblPlants" id="QL02p087849:mrna">
    <property type="protein sequence ID" value="QL02p087849:mrna:CDS:1"/>
    <property type="gene ID" value="QL02p087849"/>
</dbReference>
<evidence type="ECO:0000313" key="3">
    <source>
        <dbReference type="Proteomes" id="UP000594261"/>
    </source>
</evidence>
<organism evidence="2 3">
    <name type="scientific">Quercus lobata</name>
    <name type="common">Valley oak</name>
    <dbReference type="NCBI Taxonomy" id="97700"/>
    <lineage>
        <taxon>Eukaryota</taxon>
        <taxon>Viridiplantae</taxon>
        <taxon>Streptophyta</taxon>
        <taxon>Embryophyta</taxon>
        <taxon>Tracheophyta</taxon>
        <taxon>Spermatophyta</taxon>
        <taxon>Magnoliopsida</taxon>
        <taxon>eudicotyledons</taxon>
        <taxon>Gunneridae</taxon>
        <taxon>Pentapetalae</taxon>
        <taxon>rosids</taxon>
        <taxon>fabids</taxon>
        <taxon>Fagales</taxon>
        <taxon>Fagaceae</taxon>
        <taxon>Quercus</taxon>
    </lineage>
</organism>
<sequence>MAGLQRSTTSFRRQGSSGLVWNDRFISGDLNKMRTTQQKQQQQQEVAEFRELRPSRSVGSIGLMERRPSTTTKGHAYRKDKVVSTPNKDPPSPKFAGCGFCGAIFGKQEISHQPKSNKHRAK</sequence>
<dbReference type="Pfam" id="PF15697">
    <property type="entry name" value="DUF4666"/>
    <property type="match status" value="1"/>
</dbReference>
<dbReference type="InterPro" id="IPR031421">
    <property type="entry name" value="DUF4666"/>
</dbReference>
<reference evidence="3" key="1">
    <citation type="journal article" date="2016" name="G3 (Bethesda)">
        <title>First Draft Assembly and Annotation of the Genome of a California Endemic Oak Quercus lobata Nee (Fagaceae).</title>
        <authorList>
            <person name="Sork V.L."/>
            <person name="Fitz-Gibbon S.T."/>
            <person name="Puiu D."/>
            <person name="Crepeau M."/>
            <person name="Gugger P.F."/>
            <person name="Sherman R."/>
            <person name="Stevens K."/>
            <person name="Langley C.H."/>
            <person name="Pellegrini M."/>
            <person name="Salzberg S.L."/>
        </authorList>
    </citation>
    <scope>NUCLEOTIDE SEQUENCE [LARGE SCALE GENOMIC DNA]</scope>
    <source>
        <strain evidence="3">cv. SW786</strain>
    </source>
</reference>
<dbReference type="OrthoDB" id="1652626at2759"/>
<gene>
    <name evidence="2" type="primary">LOC115956837</name>
</gene>